<organism evidence="1 2">
    <name type="scientific">Paenibacillus pseudetheri</name>
    <dbReference type="NCBI Taxonomy" id="2897682"/>
    <lineage>
        <taxon>Bacteria</taxon>
        <taxon>Bacillati</taxon>
        <taxon>Bacillota</taxon>
        <taxon>Bacilli</taxon>
        <taxon>Bacillales</taxon>
        <taxon>Paenibacillaceae</taxon>
        <taxon>Paenibacillus</taxon>
    </lineage>
</organism>
<comment type="caution">
    <text evidence="1">The sequence shown here is derived from an EMBL/GenBank/DDBJ whole genome shotgun (WGS) entry which is preliminary data.</text>
</comment>
<gene>
    <name evidence="1" type="ORF">PAECIP111894_02128</name>
</gene>
<dbReference type="Proteomes" id="UP000838749">
    <property type="component" value="Unassembled WGS sequence"/>
</dbReference>
<evidence type="ECO:0000313" key="2">
    <source>
        <dbReference type="Proteomes" id="UP000838749"/>
    </source>
</evidence>
<reference evidence="1" key="1">
    <citation type="submission" date="2021-12" db="EMBL/GenBank/DDBJ databases">
        <authorList>
            <person name="Criscuolo A."/>
        </authorList>
    </citation>
    <scope>NUCLEOTIDE SEQUENCE</scope>
    <source>
        <strain evidence="1">CIP111894</strain>
    </source>
</reference>
<evidence type="ECO:0000313" key="1">
    <source>
        <dbReference type="EMBL" id="CAH1055975.1"/>
    </source>
</evidence>
<protein>
    <submittedName>
        <fullName evidence="1">Uncharacterized protein</fullName>
    </submittedName>
</protein>
<dbReference type="EMBL" id="CAKMAB010000009">
    <property type="protein sequence ID" value="CAH1055975.1"/>
    <property type="molecule type" value="Genomic_DNA"/>
</dbReference>
<proteinExistence type="predicted"/>
<keyword evidence="2" id="KW-1185">Reference proteome</keyword>
<accession>A0ABM9BB90</accession>
<sequence>MCLRQAAVYWLALANQLDIIRGVYGLKTRALLFNLGFQNTIK</sequence>
<name>A0ABM9BB90_9BACL</name>